<dbReference type="Proteomes" id="UP001146120">
    <property type="component" value="Unassembled WGS sequence"/>
</dbReference>
<accession>A0AAV2Z791</accession>
<protein>
    <submittedName>
        <fullName evidence="1">Uncharacterized protein</fullName>
    </submittedName>
</protein>
<organism evidence="1 2">
    <name type="scientific">Lagenidium giganteum</name>
    <dbReference type="NCBI Taxonomy" id="4803"/>
    <lineage>
        <taxon>Eukaryota</taxon>
        <taxon>Sar</taxon>
        <taxon>Stramenopiles</taxon>
        <taxon>Oomycota</taxon>
        <taxon>Peronosporomycetes</taxon>
        <taxon>Pythiales</taxon>
        <taxon>Pythiaceae</taxon>
    </lineage>
</organism>
<evidence type="ECO:0000313" key="2">
    <source>
        <dbReference type="Proteomes" id="UP001146120"/>
    </source>
</evidence>
<name>A0AAV2Z791_9STRA</name>
<dbReference type="AlphaFoldDB" id="A0AAV2Z791"/>
<reference evidence="1" key="2">
    <citation type="journal article" date="2023" name="Microbiol Resour">
        <title>Decontamination and Annotation of the Draft Genome Sequence of the Oomycete Lagenidium giganteum ARSEF 373.</title>
        <authorList>
            <person name="Morgan W.R."/>
            <person name="Tartar A."/>
        </authorList>
    </citation>
    <scope>NUCLEOTIDE SEQUENCE</scope>
    <source>
        <strain evidence="1">ARSEF 373</strain>
    </source>
</reference>
<reference evidence="1" key="1">
    <citation type="submission" date="2022-11" db="EMBL/GenBank/DDBJ databases">
        <authorList>
            <person name="Morgan W.R."/>
            <person name="Tartar A."/>
        </authorList>
    </citation>
    <scope>NUCLEOTIDE SEQUENCE</scope>
    <source>
        <strain evidence="1">ARSEF 373</strain>
    </source>
</reference>
<sequence>MLVPVVISVKVGTIAKSSHTNVPDDQGTFESFVVAVEERVSASLAAYEMRTIRADRSLYLKPSKHATQSQLLPLSDDTFRQCVAVALSNHGKRKKDTAPCTIEVFAFAFAARETSADTTSIRRATVPRVQHAARSIDEYLQESGDIRFGNMARTHWAISQARQADRTPMELPTTATFRQLQHLDEMGENLAASETDTSEFRVITARIHGSPDLQLSINLRPALGLPSYSLVADGIFHSFVPPGVPTEAYDIDRMGDSS</sequence>
<keyword evidence="2" id="KW-1185">Reference proteome</keyword>
<proteinExistence type="predicted"/>
<gene>
    <name evidence="1" type="ORF">N0F65_003941</name>
</gene>
<dbReference type="EMBL" id="DAKRPA010000022">
    <property type="protein sequence ID" value="DBA03221.1"/>
    <property type="molecule type" value="Genomic_DNA"/>
</dbReference>
<comment type="caution">
    <text evidence="1">The sequence shown here is derived from an EMBL/GenBank/DDBJ whole genome shotgun (WGS) entry which is preliminary data.</text>
</comment>
<evidence type="ECO:0000313" key="1">
    <source>
        <dbReference type="EMBL" id="DBA03221.1"/>
    </source>
</evidence>